<protein>
    <submittedName>
        <fullName evidence="2">Uncharacterized protein</fullName>
    </submittedName>
</protein>
<dbReference type="AlphaFoldDB" id="A0A074XA20"/>
<keyword evidence="1" id="KW-0472">Membrane</keyword>
<dbReference type="RefSeq" id="XP_029758567.1">
    <property type="nucleotide sequence ID" value="XM_029910142.1"/>
</dbReference>
<keyword evidence="1" id="KW-0812">Transmembrane</keyword>
<dbReference type="Proteomes" id="UP000030706">
    <property type="component" value="Unassembled WGS sequence"/>
</dbReference>
<dbReference type="HOGENOM" id="CLU_2739598_0_0_1"/>
<proteinExistence type="predicted"/>
<sequence>MALWLLVHHNYTALVPGLIWSLGLLFRLIPWMRSFSRHAIIRSSLPPNHPGILFLVEQVLFASYILLVLLH</sequence>
<feature type="transmembrane region" description="Helical" evidence="1">
    <location>
        <begin position="51"/>
        <end position="70"/>
    </location>
</feature>
<feature type="transmembrane region" description="Helical" evidence="1">
    <location>
        <begin position="12"/>
        <end position="30"/>
    </location>
</feature>
<keyword evidence="1" id="KW-1133">Transmembrane helix</keyword>
<name>A0A074XA20_AURPU</name>
<gene>
    <name evidence="2" type="ORF">M438DRAFT_50963</name>
</gene>
<accession>A0A074XA20</accession>
<organism evidence="2 3">
    <name type="scientific">Aureobasidium pullulans EXF-150</name>
    <dbReference type="NCBI Taxonomy" id="1043002"/>
    <lineage>
        <taxon>Eukaryota</taxon>
        <taxon>Fungi</taxon>
        <taxon>Dikarya</taxon>
        <taxon>Ascomycota</taxon>
        <taxon>Pezizomycotina</taxon>
        <taxon>Dothideomycetes</taxon>
        <taxon>Dothideomycetidae</taxon>
        <taxon>Dothideales</taxon>
        <taxon>Saccotheciaceae</taxon>
        <taxon>Aureobasidium</taxon>
    </lineage>
</organism>
<keyword evidence="3" id="KW-1185">Reference proteome</keyword>
<evidence type="ECO:0000313" key="3">
    <source>
        <dbReference type="Proteomes" id="UP000030706"/>
    </source>
</evidence>
<dbReference type="EMBL" id="KL584987">
    <property type="protein sequence ID" value="KEQ82380.1"/>
    <property type="molecule type" value="Genomic_DNA"/>
</dbReference>
<evidence type="ECO:0000256" key="1">
    <source>
        <dbReference type="SAM" id="Phobius"/>
    </source>
</evidence>
<dbReference type="GeneID" id="40752448"/>
<evidence type="ECO:0000313" key="2">
    <source>
        <dbReference type="EMBL" id="KEQ82380.1"/>
    </source>
</evidence>
<reference evidence="2 3" key="1">
    <citation type="journal article" date="2014" name="BMC Genomics">
        <title>Genome sequencing of four Aureobasidium pullulans varieties: biotechnological potential, stress tolerance, and description of new species.</title>
        <authorList>
            <person name="Gostin Ar C."/>
            <person name="Ohm R.A."/>
            <person name="Kogej T."/>
            <person name="Sonjak S."/>
            <person name="Turk M."/>
            <person name="Zajc J."/>
            <person name="Zalar P."/>
            <person name="Grube M."/>
            <person name="Sun H."/>
            <person name="Han J."/>
            <person name="Sharma A."/>
            <person name="Chiniquy J."/>
            <person name="Ngan C.Y."/>
            <person name="Lipzen A."/>
            <person name="Barry K."/>
            <person name="Grigoriev I.V."/>
            <person name="Gunde-Cimerman N."/>
        </authorList>
    </citation>
    <scope>NUCLEOTIDE SEQUENCE [LARGE SCALE GENOMIC DNA]</scope>
    <source>
        <strain evidence="2 3">EXF-150</strain>
    </source>
</reference>